<dbReference type="RefSeq" id="WP_107201925.1">
    <property type="nucleotide sequence ID" value="NZ_CP015958.1"/>
</dbReference>
<organism evidence="2 3">
    <name type="scientific">Paraburkholderia caribensis</name>
    <dbReference type="NCBI Taxonomy" id="75105"/>
    <lineage>
        <taxon>Bacteria</taxon>
        <taxon>Pseudomonadati</taxon>
        <taxon>Pseudomonadota</taxon>
        <taxon>Betaproteobacteria</taxon>
        <taxon>Burkholderiales</taxon>
        <taxon>Burkholderiaceae</taxon>
        <taxon>Paraburkholderia</taxon>
    </lineage>
</organism>
<dbReference type="Proteomes" id="UP000509548">
    <property type="component" value="Chromosome 1"/>
</dbReference>
<gene>
    <name evidence="2" type="ORF">A9O66_09490</name>
    <name evidence="1" type="ORF">VOI32_15665</name>
</gene>
<reference evidence="1 4" key="3">
    <citation type="submission" date="2024-01" db="EMBL/GenBank/DDBJ databases">
        <title>The diversity of rhizobia nodulating Mimosa spp. in eleven states of Brazil covering several biomes is determined by host plant, location, and edaphic factors.</title>
        <authorList>
            <person name="Rouws L."/>
            <person name="Barauna A."/>
            <person name="Beukes C."/>
            <person name="De Faria S.M."/>
            <person name="Gross E."/>
            <person name="Dos Reis Junior F.B."/>
            <person name="Simon M."/>
            <person name="Maluk M."/>
            <person name="Odee D.W."/>
            <person name="Kenicer G."/>
            <person name="Young J.P.W."/>
            <person name="Reis V.M."/>
            <person name="Zilli J."/>
            <person name="James E.K."/>
        </authorList>
    </citation>
    <scope>NUCLEOTIDE SEQUENCE [LARGE SCALE GENOMIC DNA]</scope>
    <source>
        <strain evidence="1 4">JHI1651</strain>
    </source>
</reference>
<evidence type="ECO:0000313" key="4">
    <source>
        <dbReference type="Proteomes" id="UP001462961"/>
    </source>
</evidence>
<proteinExistence type="predicted"/>
<accession>A0A9Q6S1U6</accession>
<name>A0A9Q6S1U6_9BURK</name>
<protein>
    <submittedName>
        <fullName evidence="2">Uncharacterized protein</fullName>
    </submittedName>
</protein>
<evidence type="ECO:0000313" key="1">
    <source>
        <dbReference type="EMBL" id="MEO1755365.1"/>
    </source>
</evidence>
<dbReference type="EMBL" id="CP015958">
    <property type="protein sequence ID" value="QLB62594.1"/>
    <property type="molecule type" value="Genomic_DNA"/>
</dbReference>
<sequence length="59" mass="6812">MSDAQGLKAYVERQIEKELERCRKKHGPENWALHGEWVTAYVVAGAKEWLERQASEGKL</sequence>
<keyword evidence="4" id="KW-1185">Reference proteome</keyword>
<evidence type="ECO:0000313" key="2">
    <source>
        <dbReference type="EMBL" id="QLB62594.1"/>
    </source>
</evidence>
<reference evidence="2 3" key="1">
    <citation type="journal article" date="2014" name="Genome Announc.">
        <title>Draft Genome Sequence of the Haloacid-Degrading Burkholderia caribensis Strain MBA4.</title>
        <authorList>
            <person name="Pan Y."/>
            <person name="Kong K.F."/>
            <person name="Tsang J.S."/>
        </authorList>
    </citation>
    <scope>NUCLEOTIDE SEQUENCE [LARGE SCALE GENOMIC DNA]</scope>
    <source>
        <strain evidence="2 3">852011</strain>
    </source>
</reference>
<dbReference type="AlphaFoldDB" id="A0A9Q6S1U6"/>
<dbReference type="EMBL" id="JAYLVJ010000017">
    <property type="protein sequence ID" value="MEO1755365.1"/>
    <property type="molecule type" value="Genomic_DNA"/>
</dbReference>
<evidence type="ECO:0000313" key="3">
    <source>
        <dbReference type="Proteomes" id="UP000509548"/>
    </source>
</evidence>
<reference evidence="2" key="2">
    <citation type="submission" date="2016-06" db="EMBL/GenBank/DDBJ databases">
        <authorList>
            <person name="Huang P."/>
            <person name="Jiang X."/>
            <person name="Liu X."/>
        </authorList>
    </citation>
    <scope>NUCLEOTIDE SEQUENCE</scope>
    <source>
        <strain evidence="2">852011</strain>
    </source>
</reference>
<dbReference type="Proteomes" id="UP001462961">
    <property type="component" value="Unassembled WGS sequence"/>
</dbReference>